<dbReference type="PRINTS" id="PR00032">
    <property type="entry name" value="HTHARAC"/>
</dbReference>
<name>A0A6G6GME5_9FLAO</name>
<dbReference type="Gene3D" id="1.10.10.60">
    <property type="entry name" value="Homeodomain-like"/>
    <property type="match status" value="1"/>
</dbReference>
<accession>A0A6G6GME5</accession>
<dbReference type="SMART" id="SM00342">
    <property type="entry name" value="HTH_ARAC"/>
    <property type="match status" value="1"/>
</dbReference>
<dbReference type="PROSITE" id="PS00041">
    <property type="entry name" value="HTH_ARAC_FAMILY_1"/>
    <property type="match status" value="1"/>
</dbReference>
<dbReference type="InterPro" id="IPR020449">
    <property type="entry name" value="Tscrpt_reg_AraC-type_HTH"/>
</dbReference>
<evidence type="ECO:0000256" key="2">
    <source>
        <dbReference type="ARBA" id="ARBA00023125"/>
    </source>
</evidence>
<dbReference type="InterPro" id="IPR009057">
    <property type="entry name" value="Homeodomain-like_sf"/>
</dbReference>
<proteinExistence type="predicted"/>
<dbReference type="KEGG" id="mgel:G5B37_09330"/>
<evidence type="ECO:0000256" key="1">
    <source>
        <dbReference type="ARBA" id="ARBA00023015"/>
    </source>
</evidence>
<dbReference type="GO" id="GO:0043565">
    <property type="term" value="F:sequence-specific DNA binding"/>
    <property type="evidence" value="ECO:0007669"/>
    <property type="project" value="InterPro"/>
</dbReference>
<organism evidence="5 6">
    <name type="scientific">Rasiella rasia</name>
    <dbReference type="NCBI Taxonomy" id="2744027"/>
    <lineage>
        <taxon>Bacteria</taxon>
        <taxon>Pseudomonadati</taxon>
        <taxon>Bacteroidota</taxon>
        <taxon>Flavobacteriia</taxon>
        <taxon>Flavobacteriales</taxon>
        <taxon>Flavobacteriaceae</taxon>
        <taxon>Rasiella</taxon>
    </lineage>
</organism>
<gene>
    <name evidence="5" type="ORF">G5B37_09330</name>
</gene>
<keyword evidence="2" id="KW-0238">DNA-binding</keyword>
<evidence type="ECO:0000313" key="5">
    <source>
        <dbReference type="EMBL" id="QIE59755.1"/>
    </source>
</evidence>
<keyword evidence="6" id="KW-1185">Reference proteome</keyword>
<dbReference type="InterPro" id="IPR037923">
    <property type="entry name" value="HTH-like"/>
</dbReference>
<reference evidence="5 6" key="1">
    <citation type="submission" date="2020-02" db="EMBL/GenBank/DDBJ databases">
        <title>Complete genome sequence of Flavobacteriaceae bacterium.</title>
        <authorList>
            <person name="Kim S.-J."/>
            <person name="Kim Y.-S."/>
            <person name="Kim K.-H."/>
        </authorList>
    </citation>
    <scope>NUCLEOTIDE SEQUENCE [LARGE SCALE GENOMIC DNA]</scope>
    <source>
        <strain evidence="5 6">RR4-40</strain>
    </source>
</reference>
<evidence type="ECO:0000256" key="3">
    <source>
        <dbReference type="ARBA" id="ARBA00023163"/>
    </source>
</evidence>
<dbReference type="RefSeq" id="WP_164679768.1">
    <property type="nucleotide sequence ID" value="NZ_CP049057.1"/>
</dbReference>
<keyword evidence="3" id="KW-0804">Transcription</keyword>
<dbReference type="AlphaFoldDB" id="A0A6G6GME5"/>
<dbReference type="EMBL" id="CP049057">
    <property type="protein sequence ID" value="QIE59755.1"/>
    <property type="molecule type" value="Genomic_DNA"/>
</dbReference>
<evidence type="ECO:0000259" key="4">
    <source>
        <dbReference type="PROSITE" id="PS01124"/>
    </source>
</evidence>
<feature type="domain" description="HTH araC/xylS-type" evidence="4">
    <location>
        <begin position="167"/>
        <end position="265"/>
    </location>
</feature>
<protein>
    <submittedName>
        <fullName evidence="5">Helix-turn-helix transcriptional regulator</fullName>
    </submittedName>
</protein>
<dbReference type="InterPro" id="IPR018060">
    <property type="entry name" value="HTH_AraC"/>
</dbReference>
<sequence length="269" mass="31681">MKILTKGTYYGNKKFETLSSGIVLSEYDYIIPRTEWHLHENPYFMYVLRGNVLDINKQNTTLCPPGSLLLHNWDEAHCNTKESHHARGFHIEFERGWFENKKLDVEMWQGSRPLENPKLHHIMAKLYFEFKCQDMYSEVTIALLLLQLCEHTQKDQIEDSVSPPQWLSHLKQLLHDCSEPLSLQYLSKTLGVHPAHLSRAIPRYLHTTLGDYMRQQKIKMALGYLCNATLTLTEISYLCGFSDQSHFTRTFKMYFNKTPKEFRRNFAQC</sequence>
<dbReference type="SUPFAM" id="SSF51215">
    <property type="entry name" value="Regulatory protein AraC"/>
    <property type="match status" value="1"/>
</dbReference>
<dbReference type="InterPro" id="IPR018062">
    <property type="entry name" value="HTH_AraC-typ_CS"/>
</dbReference>
<dbReference type="GO" id="GO:0003700">
    <property type="term" value="F:DNA-binding transcription factor activity"/>
    <property type="evidence" value="ECO:0007669"/>
    <property type="project" value="InterPro"/>
</dbReference>
<dbReference type="PANTHER" id="PTHR43280:SF2">
    <property type="entry name" value="HTH-TYPE TRANSCRIPTIONAL REGULATOR EXSA"/>
    <property type="match status" value="1"/>
</dbReference>
<dbReference type="SUPFAM" id="SSF46689">
    <property type="entry name" value="Homeodomain-like"/>
    <property type="match status" value="1"/>
</dbReference>
<keyword evidence="1" id="KW-0805">Transcription regulation</keyword>
<dbReference type="PANTHER" id="PTHR43280">
    <property type="entry name" value="ARAC-FAMILY TRANSCRIPTIONAL REGULATOR"/>
    <property type="match status" value="1"/>
</dbReference>
<dbReference type="PROSITE" id="PS01124">
    <property type="entry name" value="HTH_ARAC_FAMILY_2"/>
    <property type="match status" value="1"/>
</dbReference>
<evidence type="ECO:0000313" key="6">
    <source>
        <dbReference type="Proteomes" id="UP000505306"/>
    </source>
</evidence>
<dbReference type="Pfam" id="PF12833">
    <property type="entry name" value="HTH_18"/>
    <property type="match status" value="1"/>
</dbReference>
<dbReference type="Proteomes" id="UP000505306">
    <property type="component" value="Chromosome"/>
</dbReference>